<dbReference type="GO" id="GO:0016787">
    <property type="term" value="F:hydrolase activity"/>
    <property type="evidence" value="ECO:0007669"/>
    <property type="project" value="UniProtKB-KW"/>
</dbReference>
<name>A0A9D1TQF8_9BACT</name>
<accession>A0A9D1TQF8</accession>
<reference evidence="6" key="2">
    <citation type="submission" date="2021-04" db="EMBL/GenBank/DDBJ databases">
        <authorList>
            <person name="Gilroy R."/>
        </authorList>
    </citation>
    <scope>NUCLEOTIDE SEQUENCE</scope>
    <source>
        <strain evidence="6">ChiHecec2B26-446</strain>
    </source>
</reference>
<evidence type="ECO:0000256" key="2">
    <source>
        <dbReference type="ARBA" id="ARBA00022723"/>
    </source>
</evidence>
<dbReference type="CDD" id="cd06262">
    <property type="entry name" value="metallo-hydrolase-like_MBL-fold"/>
    <property type="match status" value="1"/>
</dbReference>
<dbReference type="EMBL" id="DXHV01000086">
    <property type="protein sequence ID" value="HIW01668.1"/>
    <property type="molecule type" value="Genomic_DNA"/>
</dbReference>
<evidence type="ECO:0000256" key="3">
    <source>
        <dbReference type="ARBA" id="ARBA00022801"/>
    </source>
</evidence>
<gene>
    <name evidence="6" type="ORF">H9894_10860</name>
</gene>
<reference evidence="6" key="1">
    <citation type="journal article" date="2021" name="PeerJ">
        <title>Extensive microbial diversity within the chicken gut microbiome revealed by metagenomics and culture.</title>
        <authorList>
            <person name="Gilroy R."/>
            <person name="Ravi A."/>
            <person name="Getino M."/>
            <person name="Pursley I."/>
            <person name="Horton D.L."/>
            <person name="Alikhan N.F."/>
            <person name="Baker D."/>
            <person name="Gharbi K."/>
            <person name="Hall N."/>
            <person name="Watson M."/>
            <person name="Adriaenssens E.M."/>
            <person name="Foster-Nyarko E."/>
            <person name="Jarju S."/>
            <person name="Secka A."/>
            <person name="Antonio M."/>
            <person name="Oren A."/>
            <person name="Chaudhuri R.R."/>
            <person name="La Ragione R."/>
            <person name="Hildebrand F."/>
            <person name="Pallen M.J."/>
        </authorList>
    </citation>
    <scope>NUCLEOTIDE SEQUENCE</scope>
    <source>
        <strain evidence="6">ChiHecec2B26-446</strain>
    </source>
</reference>
<feature type="domain" description="Metallo-beta-lactamase" evidence="5">
    <location>
        <begin position="12"/>
        <end position="187"/>
    </location>
</feature>
<keyword evidence="3" id="KW-0378">Hydrolase</keyword>
<dbReference type="Proteomes" id="UP000886752">
    <property type="component" value="Unassembled WGS sequence"/>
</dbReference>
<dbReference type="Pfam" id="PF00753">
    <property type="entry name" value="Lactamase_B"/>
    <property type="match status" value="1"/>
</dbReference>
<evidence type="ECO:0000313" key="6">
    <source>
        <dbReference type="EMBL" id="HIW01668.1"/>
    </source>
</evidence>
<dbReference type="AlphaFoldDB" id="A0A9D1TQF8"/>
<dbReference type="SMART" id="SM00849">
    <property type="entry name" value="Lactamase_B"/>
    <property type="match status" value="1"/>
</dbReference>
<dbReference type="PANTHER" id="PTHR46233">
    <property type="entry name" value="HYDROXYACYLGLUTATHIONE HYDROLASE GLOC"/>
    <property type="match status" value="1"/>
</dbReference>
<sequence length="208" mass="22300">MRISSFALGPLGTNSYLVDNGTDALAIDVGGDPAPMLDFLQTNGLTLRAILVTHRHFDHLYGVSALQKATQAPAYVPAGEEAIARTEASRGGIWGMPLVPDFSESPLPAHEMAVGPFAFTILDTPGHTPGSVSYYFTSEGCVFTGDALFYRSIGRTDFPMGDHETLLKSVRNTLFALPEETVVYPGHGPETSIGDEKRHNPFIGDFAG</sequence>
<dbReference type="Gene3D" id="3.60.15.10">
    <property type="entry name" value="Ribonuclease Z/Hydroxyacylglutathione hydrolase-like"/>
    <property type="match status" value="1"/>
</dbReference>
<keyword evidence="4" id="KW-0862">Zinc</keyword>
<evidence type="ECO:0000259" key="5">
    <source>
        <dbReference type="SMART" id="SM00849"/>
    </source>
</evidence>
<dbReference type="PANTHER" id="PTHR46233:SF3">
    <property type="entry name" value="HYDROXYACYLGLUTATHIONE HYDROLASE GLOC"/>
    <property type="match status" value="1"/>
</dbReference>
<protein>
    <submittedName>
        <fullName evidence="6">MBL fold metallo-hydrolase</fullName>
    </submittedName>
</protein>
<evidence type="ECO:0000256" key="1">
    <source>
        <dbReference type="ARBA" id="ARBA00001947"/>
    </source>
</evidence>
<comment type="caution">
    <text evidence="6">The sequence shown here is derived from an EMBL/GenBank/DDBJ whole genome shotgun (WGS) entry which is preliminary data.</text>
</comment>
<evidence type="ECO:0000256" key="4">
    <source>
        <dbReference type="ARBA" id="ARBA00022833"/>
    </source>
</evidence>
<keyword evidence="2" id="KW-0479">Metal-binding</keyword>
<organism evidence="6 7">
    <name type="scientific">Candidatus Desulfovibrio intestinipullorum</name>
    <dbReference type="NCBI Taxonomy" id="2838536"/>
    <lineage>
        <taxon>Bacteria</taxon>
        <taxon>Pseudomonadati</taxon>
        <taxon>Thermodesulfobacteriota</taxon>
        <taxon>Desulfovibrionia</taxon>
        <taxon>Desulfovibrionales</taxon>
        <taxon>Desulfovibrionaceae</taxon>
        <taxon>Desulfovibrio</taxon>
    </lineage>
</organism>
<comment type="cofactor">
    <cofactor evidence="1">
        <name>Zn(2+)</name>
        <dbReference type="ChEBI" id="CHEBI:29105"/>
    </cofactor>
</comment>
<dbReference type="SUPFAM" id="SSF56281">
    <property type="entry name" value="Metallo-hydrolase/oxidoreductase"/>
    <property type="match status" value="1"/>
</dbReference>
<evidence type="ECO:0000313" key="7">
    <source>
        <dbReference type="Proteomes" id="UP000886752"/>
    </source>
</evidence>
<dbReference type="InterPro" id="IPR001279">
    <property type="entry name" value="Metallo-B-lactamas"/>
</dbReference>
<dbReference type="GO" id="GO:0046872">
    <property type="term" value="F:metal ion binding"/>
    <property type="evidence" value="ECO:0007669"/>
    <property type="project" value="UniProtKB-KW"/>
</dbReference>
<proteinExistence type="predicted"/>
<dbReference type="InterPro" id="IPR036866">
    <property type="entry name" value="RibonucZ/Hydroxyglut_hydro"/>
</dbReference>
<dbReference type="InterPro" id="IPR051453">
    <property type="entry name" value="MBL_Glyoxalase_II"/>
</dbReference>